<name>A0A851GIR6_9BACT</name>
<keyword evidence="6" id="KW-1185">Reference proteome</keyword>
<dbReference type="AlphaFoldDB" id="A0A851GIR6"/>
<dbReference type="EC" id="2.5.1.15" evidence="5"/>
<dbReference type="GO" id="GO:0005829">
    <property type="term" value="C:cytosol"/>
    <property type="evidence" value="ECO:0007669"/>
    <property type="project" value="TreeGrafter"/>
</dbReference>
<evidence type="ECO:0000259" key="4">
    <source>
        <dbReference type="PROSITE" id="PS50972"/>
    </source>
</evidence>
<comment type="caution">
    <text evidence="5">The sequence shown here is derived from an EMBL/GenBank/DDBJ whole genome shotgun (WGS) entry which is preliminary data.</text>
</comment>
<evidence type="ECO:0000313" key="6">
    <source>
        <dbReference type="Proteomes" id="UP000557872"/>
    </source>
</evidence>
<protein>
    <submittedName>
        <fullName evidence="5">Dihydropteroate synthase</fullName>
        <ecNumber evidence="5">2.5.1.15</ecNumber>
    </submittedName>
</protein>
<dbReference type="GO" id="GO:0042558">
    <property type="term" value="P:pteridine-containing compound metabolic process"/>
    <property type="evidence" value="ECO:0007669"/>
    <property type="project" value="InterPro"/>
</dbReference>
<reference evidence="5 6" key="1">
    <citation type="submission" date="2020-07" db="EMBL/GenBank/DDBJ databases">
        <title>Roseicoccus Jingziensis gen. nov., sp. nov., isolated from coastal seawater.</title>
        <authorList>
            <person name="Feng X."/>
        </authorList>
    </citation>
    <scope>NUCLEOTIDE SEQUENCE [LARGE SCALE GENOMIC DNA]</scope>
    <source>
        <strain evidence="5 6">N1E253</strain>
    </source>
</reference>
<dbReference type="GO" id="GO:0032259">
    <property type="term" value="P:methylation"/>
    <property type="evidence" value="ECO:0007669"/>
    <property type="project" value="UniProtKB-KW"/>
</dbReference>
<comment type="similarity">
    <text evidence="1">Belongs to the vitamin-B12 dependent methionine synthase family.</text>
</comment>
<evidence type="ECO:0000313" key="5">
    <source>
        <dbReference type="EMBL" id="NWK54114.1"/>
    </source>
</evidence>
<dbReference type="Gene3D" id="3.20.20.20">
    <property type="entry name" value="Dihydropteroate synthase-like"/>
    <property type="match status" value="1"/>
</dbReference>
<organism evidence="5 6">
    <name type="scientific">Oceaniferula marina</name>
    <dbReference type="NCBI Taxonomy" id="2748318"/>
    <lineage>
        <taxon>Bacteria</taxon>
        <taxon>Pseudomonadati</taxon>
        <taxon>Verrucomicrobiota</taxon>
        <taxon>Verrucomicrobiia</taxon>
        <taxon>Verrucomicrobiales</taxon>
        <taxon>Verrucomicrobiaceae</taxon>
        <taxon>Oceaniferula</taxon>
    </lineage>
</organism>
<keyword evidence="2" id="KW-0489">Methyltransferase</keyword>
<feature type="domain" description="Pterin-binding" evidence="4">
    <location>
        <begin position="5"/>
        <end position="277"/>
    </location>
</feature>
<sequence>MSKQLNIIGELINNAYARARRAWADRNLEGFQNLAKVQTNLGARYLTLNIDGTSTMQVKQEEMLDFLPTLVPALQQATSTPISFDNPAVEFHRVGLSHYDRTKSPAPILNSLAASRDQLDEMIDLVREFDTRVIVIASEKFTEHGGSEACLKAEDVHQTAAYFVDRLKSEAARTNDDIIIDPGLAPVGADTYGLINVGLDGMQLIRQDAELHGCHMMVGLSNFAWGTPKHARHQLENAYLTLAMENGLDYALANPEKAPRPLEATSNLVAKLRAALEEGRPSQGVTQEEAGYDQAEAIMDICDDLEQA</sequence>
<evidence type="ECO:0000256" key="1">
    <source>
        <dbReference type="ARBA" id="ARBA00010398"/>
    </source>
</evidence>
<dbReference type="PROSITE" id="PS50972">
    <property type="entry name" value="PTERIN_BINDING"/>
    <property type="match status" value="1"/>
</dbReference>
<dbReference type="InterPro" id="IPR011005">
    <property type="entry name" value="Dihydropteroate_synth-like_sf"/>
</dbReference>
<dbReference type="GO" id="GO:0004156">
    <property type="term" value="F:dihydropteroate synthase activity"/>
    <property type="evidence" value="ECO:0007669"/>
    <property type="project" value="UniProtKB-EC"/>
</dbReference>
<dbReference type="Proteomes" id="UP000557872">
    <property type="component" value="Unassembled WGS sequence"/>
</dbReference>
<keyword evidence="3 5" id="KW-0808">Transferase</keyword>
<evidence type="ECO:0000256" key="3">
    <source>
        <dbReference type="ARBA" id="ARBA00022679"/>
    </source>
</evidence>
<dbReference type="GO" id="GO:0008705">
    <property type="term" value="F:methionine synthase activity"/>
    <property type="evidence" value="ECO:0007669"/>
    <property type="project" value="TreeGrafter"/>
</dbReference>
<dbReference type="SUPFAM" id="SSF51717">
    <property type="entry name" value="Dihydropteroate synthetase-like"/>
    <property type="match status" value="1"/>
</dbReference>
<dbReference type="InterPro" id="IPR050554">
    <property type="entry name" value="Met_Synthase/Corrinoid"/>
</dbReference>
<dbReference type="PANTHER" id="PTHR45833">
    <property type="entry name" value="METHIONINE SYNTHASE"/>
    <property type="match status" value="1"/>
</dbReference>
<proteinExistence type="inferred from homology"/>
<dbReference type="InterPro" id="IPR000489">
    <property type="entry name" value="Pterin-binding_dom"/>
</dbReference>
<dbReference type="EMBL" id="JACBAZ010000001">
    <property type="protein sequence ID" value="NWK54114.1"/>
    <property type="molecule type" value="Genomic_DNA"/>
</dbReference>
<accession>A0A851GIR6</accession>
<evidence type="ECO:0000256" key="2">
    <source>
        <dbReference type="ARBA" id="ARBA00022603"/>
    </source>
</evidence>
<dbReference type="RefSeq" id="WP_178930658.1">
    <property type="nucleotide sequence ID" value="NZ_JACBAZ010000001.1"/>
</dbReference>
<gene>
    <name evidence="5" type="ORF">HW115_00705</name>
</gene>